<gene>
    <name evidence="1" type="ORF">A3Q56_07537</name>
</gene>
<evidence type="ECO:0000313" key="1">
    <source>
        <dbReference type="EMBL" id="OAF64747.1"/>
    </source>
</evidence>
<accession>A0A177ARU8</accession>
<sequence>MTINSNIDRKLYIFKFLYISINLKNGYTNNMSDDEIEENITMFTIQYTIVMKILTKIDIKNVSQTMDIEVEEFILVLQTCQQVAYSIWNLISHSDCIQSNYYHKYLCSIRSKAAKLENICTKNCKLLKELLHLNDKVENIDEHHYTMIQLLYKTLKSFLGVKVNGINLNIYDTENLINQVETMNLINNS</sequence>
<reference evidence="1 2" key="1">
    <citation type="submission" date="2016-04" db="EMBL/GenBank/DDBJ databases">
        <title>The genome of Intoshia linei affirms orthonectids as highly simplified spiralians.</title>
        <authorList>
            <person name="Mikhailov K.V."/>
            <person name="Slusarev G.S."/>
            <person name="Nikitin M.A."/>
            <person name="Logacheva M.D."/>
            <person name="Penin A."/>
            <person name="Aleoshin V."/>
            <person name="Panchin Y.V."/>
        </authorList>
    </citation>
    <scope>NUCLEOTIDE SEQUENCE [LARGE SCALE GENOMIC DNA]</scope>
    <source>
        <strain evidence="1">Intl2013</strain>
        <tissue evidence="1">Whole animal</tissue>
    </source>
</reference>
<dbReference type="AlphaFoldDB" id="A0A177ARU8"/>
<comment type="caution">
    <text evidence="1">The sequence shown here is derived from an EMBL/GenBank/DDBJ whole genome shotgun (WGS) entry which is preliminary data.</text>
</comment>
<organism evidence="1 2">
    <name type="scientific">Intoshia linei</name>
    <dbReference type="NCBI Taxonomy" id="1819745"/>
    <lineage>
        <taxon>Eukaryota</taxon>
        <taxon>Metazoa</taxon>
        <taxon>Spiralia</taxon>
        <taxon>Lophotrochozoa</taxon>
        <taxon>Mesozoa</taxon>
        <taxon>Orthonectida</taxon>
        <taxon>Rhopaluridae</taxon>
        <taxon>Intoshia</taxon>
    </lineage>
</organism>
<keyword evidence="2" id="KW-1185">Reference proteome</keyword>
<dbReference type="Proteomes" id="UP000078046">
    <property type="component" value="Unassembled WGS sequence"/>
</dbReference>
<evidence type="ECO:0000313" key="2">
    <source>
        <dbReference type="Proteomes" id="UP000078046"/>
    </source>
</evidence>
<name>A0A177ARU8_9BILA</name>
<protein>
    <submittedName>
        <fullName evidence="1">Uncharacterized protein</fullName>
    </submittedName>
</protein>
<proteinExistence type="predicted"/>
<dbReference type="EMBL" id="LWCA01001637">
    <property type="protein sequence ID" value="OAF64747.1"/>
    <property type="molecule type" value="Genomic_DNA"/>
</dbReference>